<accession>K9WJG2</accession>
<protein>
    <recommendedName>
        <fullName evidence="1">DUF4351 domain-containing protein</fullName>
    </recommendedName>
</protein>
<dbReference type="KEGG" id="mic:Mic7113_3944"/>
<name>K9WJG2_9CYAN</name>
<evidence type="ECO:0000313" key="2">
    <source>
        <dbReference type="EMBL" id="AFZ19652.1"/>
    </source>
</evidence>
<organism evidence="2 3">
    <name type="scientific">Allocoleopsis franciscana PCC 7113</name>
    <dbReference type="NCBI Taxonomy" id="1173027"/>
    <lineage>
        <taxon>Bacteria</taxon>
        <taxon>Bacillati</taxon>
        <taxon>Cyanobacteriota</taxon>
        <taxon>Cyanophyceae</taxon>
        <taxon>Coleofasciculales</taxon>
        <taxon>Coleofasciculaceae</taxon>
        <taxon>Allocoleopsis</taxon>
        <taxon>Allocoleopsis franciscana</taxon>
    </lineage>
</organism>
<reference evidence="2 3" key="1">
    <citation type="submission" date="2012-06" db="EMBL/GenBank/DDBJ databases">
        <title>Finished chromosome of genome of Microcoleus sp. PCC 7113.</title>
        <authorList>
            <consortium name="US DOE Joint Genome Institute"/>
            <person name="Gugger M."/>
            <person name="Coursin T."/>
            <person name="Rippka R."/>
            <person name="Tandeau De Marsac N."/>
            <person name="Huntemann M."/>
            <person name="Wei C.-L."/>
            <person name="Han J."/>
            <person name="Detter J.C."/>
            <person name="Han C."/>
            <person name="Tapia R."/>
            <person name="Chen A."/>
            <person name="Kyrpides N."/>
            <person name="Mavromatis K."/>
            <person name="Markowitz V."/>
            <person name="Szeto E."/>
            <person name="Ivanova N."/>
            <person name="Pagani I."/>
            <person name="Pati A."/>
            <person name="Goodwin L."/>
            <person name="Nordberg H.P."/>
            <person name="Cantor M.N."/>
            <person name="Hua S.X."/>
            <person name="Woyke T."/>
            <person name="Kerfeld C.A."/>
        </authorList>
    </citation>
    <scope>NUCLEOTIDE SEQUENCE [LARGE SCALE GENOMIC DNA]</scope>
    <source>
        <strain evidence="2 3">PCC 7113</strain>
    </source>
</reference>
<dbReference type="PATRIC" id="fig|1173027.3.peg.4342"/>
<dbReference type="PANTHER" id="PTHR35586:SF1">
    <property type="entry name" value="SLL1691 PROTEIN"/>
    <property type="match status" value="1"/>
</dbReference>
<dbReference type="HOGENOM" id="CLU_071039_0_0_3"/>
<sequence>MIDHDRLFKELLSTFFVEFIELFLPDVIAYLEPDSVAFLDKEVFTDVTAGERYEADLLVQAQFRGELSCFLIHVENQAKAQANFGKRMFRYFARLSEKYDLPIYPVVVFSYDQPKLAAASQFHVEFPDFRVLEFNYRVIQLNRLNWRDYLGQANPVASALMAKMQIAPADRAKVKAQCLRLLVTLRLDPARMQLISGFVDTYLDLTESEEQAFQDELGRIELEEKERVMEIVTSWMRTGIEQGRREGIEEGIRLGKVSLVMRLLHRRLGELDAKLEARIGDLGVSQLDVLSEALLDFSTVEDLIYWLDSQDKRGLISIIWRQLKRKFGQLNPEVEAQVRGLELASLEELSEALLDFENVEDLKVWLRNRDVIR</sequence>
<gene>
    <name evidence="2" type="ORF">Mic7113_3944</name>
</gene>
<evidence type="ECO:0000259" key="1">
    <source>
        <dbReference type="Pfam" id="PF14261"/>
    </source>
</evidence>
<dbReference type="RefSeq" id="WP_015183790.1">
    <property type="nucleotide sequence ID" value="NC_019738.1"/>
</dbReference>
<dbReference type="AlphaFoldDB" id="K9WJG2"/>
<evidence type="ECO:0000313" key="3">
    <source>
        <dbReference type="Proteomes" id="UP000010471"/>
    </source>
</evidence>
<dbReference type="OrthoDB" id="419816at2"/>
<dbReference type="Pfam" id="PF14261">
    <property type="entry name" value="DUF4351"/>
    <property type="match status" value="2"/>
</dbReference>
<dbReference type="Proteomes" id="UP000010471">
    <property type="component" value="Chromosome"/>
</dbReference>
<dbReference type="PANTHER" id="PTHR35586">
    <property type="entry name" value="SLL1691 PROTEIN"/>
    <property type="match status" value="1"/>
</dbReference>
<feature type="domain" description="DUF4351" evidence="1">
    <location>
        <begin position="314"/>
        <end position="366"/>
    </location>
</feature>
<proteinExistence type="predicted"/>
<keyword evidence="3" id="KW-1185">Reference proteome</keyword>
<feature type="domain" description="DUF4351" evidence="1">
    <location>
        <begin position="249"/>
        <end position="307"/>
    </location>
</feature>
<dbReference type="eggNOG" id="COG5464">
    <property type="taxonomic scope" value="Bacteria"/>
</dbReference>
<dbReference type="STRING" id="1173027.Mic7113_3944"/>
<dbReference type="InterPro" id="IPR025587">
    <property type="entry name" value="DUF4351"/>
</dbReference>
<dbReference type="EMBL" id="CP003630">
    <property type="protein sequence ID" value="AFZ19652.1"/>
    <property type="molecule type" value="Genomic_DNA"/>
</dbReference>